<protein>
    <submittedName>
        <fullName evidence="2">Uncharacterized protein</fullName>
    </submittedName>
</protein>
<feature type="region of interest" description="Disordered" evidence="1">
    <location>
        <begin position="1"/>
        <end position="42"/>
    </location>
</feature>
<dbReference type="RefSeq" id="WP_058268244.1">
    <property type="nucleotide sequence ID" value="NZ_FMAZ01000004.1"/>
</dbReference>
<proteinExistence type="predicted"/>
<dbReference type="Proteomes" id="UP000053199">
    <property type="component" value="Unassembled WGS sequence"/>
</dbReference>
<dbReference type="STRING" id="993070.AS031_11270"/>
<organism evidence="2 3">
    <name type="scientific">Pseudarthrobacter enclensis</name>
    <dbReference type="NCBI Taxonomy" id="993070"/>
    <lineage>
        <taxon>Bacteria</taxon>
        <taxon>Bacillati</taxon>
        <taxon>Actinomycetota</taxon>
        <taxon>Actinomycetes</taxon>
        <taxon>Micrococcales</taxon>
        <taxon>Micrococcaceae</taxon>
        <taxon>Pseudarthrobacter</taxon>
    </lineage>
</organism>
<reference evidence="2 3" key="1">
    <citation type="journal article" date="2014" name="Arch. Microbiol.">
        <title>Arthrobacter enclensis sp. nov., isolated from sediment sample.</title>
        <authorList>
            <person name="Dastager S.G."/>
            <person name="Liu Q."/>
            <person name="Tang S.K."/>
            <person name="Krishnamurthi S."/>
            <person name="Lee J.C."/>
            <person name="Li W.J."/>
        </authorList>
    </citation>
    <scope>NUCLEOTIDE SEQUENCE [LARGE SCALE GENOMIC DNA]</scope>
    <source>
        <strain evidence="2 3">NIO-1008</strain>
    </source>
</reference>
<evidence type="ECO:0000256" key="1">
    <source>
        <dbReference type="SAM" id="MobiDB-lite"/>
    </source>
</evidence>
<evidence type="ECO:0000313" key="3">
    <source>
        <dbReference type="Proteomes" id="UP000053199"/>
    </source>
</evidence>
<dbReference type="EMBL" id="LNQM01000004">
    <property type="protein sequence ID" value="KSU75950.1"/>
    <property type="molecule type" value="Genomic_DNA"/>
</dbReference>
<evidence type="ECO:0000313" key="2">
    <source>
        <dbReference type="EMBL" id="KSU75950.1"/>
    </source>
</evidence>
<sequence>MTNPGSPFHDPFTTGLAPARMHEHGSGHADAGSGKRGVQTPAELKALRAASLAKVSEDLQRMMRARAR</sequence>
<dbReference type="OrthoDB" id="4951782at2"/>
<name>A0A0V8IMF9_9MICC</name>
<gene>
    <name evidence="2" type="ORF">AS031_11270</name>
</gene>
<accession>A0A0V8IMF9</accession>
<comment type="caution">
    <text evidence="2">The sequence shown here is derived from an EMBL/GenBank/DDBJ whole genome shotgun (WGS) entry which is preliminary data.</text>
</comment>
<keyword evidence="3" id="KW-1185">Reference proteome</keyword>
<dbReference type="AlphaFoldDB" id="A0A0V8IMF9"/>